<gene>
    <name evidence="1" type="ORF">WMO24_00620</name>
</gene>
<dbReference type="InterPro" id="IPR036514">
    <property type="entry name" value="SGNH_hydro_sf"/>
</dbReference>
<dbReference type="GO" id="GO:0016787">
    <property type="term" value="F:hydrolase activity"/>
    <property type="evidence" value="ECO:0007669"/>
    <property type="project" value="UniProtKB-KW"/>
</dbReference>
<keyword evidence="1" id="KW-0378">Hydrolase</keyword>
<organism evidence="1 2">
    <name type="scientific">Ruthenibacterium intestinale</name>
    <dbReference type="NCBI Taxonomy" id="3133163"/>
    <lineage>
        <taxon>Bacteria</taxon>
        <taxon>Bacillati</taxon>
        <taxon>Bacillota</taxon>
        <taxon>Clostridia</taxon>
        <taxon>Eubacteriales</taxon>
        <taxon>Oscillospiraceae</taxon>
        <taxon>Ruthenibacterium</taxon>
    </lineage>
</organism>
<proteinExistence type="predicted"/>
<dbReference type="SUPFAM" id="SSF52266">
    <property type="entry name" value="SGNH hydrolase"/>
    <property type="match status" value="1"/>
</dbReference>
<sequence length="190" mass="20607">MRILMLGNSLTTANNMPRMLASLTGAEVTVHARGGARLAEQLNPRTRLGARTQAVLCSKCWDYVVLQEMSHGPLTCPEKFFSSVEQLCGQIRRSGAVPLLYATWAYRKGCAKLAAKGWDYAEMARGLSAAYGRAAEQQHTLIADVGRSFYELADVEPLYAADGVHPSEAGSRIAASLIAAAIQQHKENLL</sequence>
<dbReference type="CDD" id="cd00229">
    <property type="entry name" value="SGNH_hydrolase"/>
    <property type="match status" value="1"/>
</dbReference>
<dbReference type="EMBL" id="JBBMFA010000022">
    <property type="protein sequence ID" value="MEQ2518951.1"/>
    <property type="molecule type" value="Genomic_DNA"/>
</dbReference>
<dbReference type="RefSeq" id="WP_349214118.1">
    <property type="nucleotide sequence ID" value="NZ_JBBMFA010000022.1"/>
</dbReference>
<evidence type="ECO:0000313" key="1">
    <source>
        <dbReference type="EMBL" id="MEQ2518951.1"/>
    </source>
</evidence>
<dbReference type="EC" id="3.1.-.-" evidence="1"/>
<evidence type="ECO:0000313" key="2">
    <source>
        <dbReference type="Proteomes" id="UP001477672"/>
    </source>
</evidence>
<protein>
    <submittedName>
        <fullName evidence="1">SGNH/GDSL hydrolase family protein</fullName>
        <ecNumber evidence="1">3.1.-.-</ecNumber>
    </submittedName>
</protein>
<name>A0ABV1GAT4_9FIRM</name>
<dbReference type="Proteomes" id="UP001477672">
    <property type="component" value="Unassembled WGS sequence"/>
</dbReference>
<comment type="caution">
    <text evidence="1">The sequence shown here is derived from an EMBL/GenBank/DDBJ whole genome shotgun (WGS) entry which is preliminary data.</text>
</comment>
<keyword evidence="2" id="KW-1185">Reference proteome</keyword>
<dbReference type="Gene3D" id="3.40.50.1110">
    <property type="entry name" value="SGNH hydrolase"/>
    <property type="match status" value="1"/>
</dbReference>
<accession>A0ABV1GAT4</accession>
<reference evidence="1 2" key="1">
    <citation type="submission" date="2024-03" db="EMBL/GenBank/DDBJ databases">
        <title>Human intestinal bacterial collection.</title>
        <authorList>
            <person name="Pauvert C."/>
            <person name="Hitch T.C.A."/>
            <person name="Clavel T."/>
        </authorList>
    </citation>
    <scope>NUCLEOTIDE SEQUENCE [LARGE SCALE GENOMIC DNA]</scope>
    <source>
        <strain evidence="1 2">CLA-JM-H11</strain>
    </source>
</reference>